<dbReference type="InterPro" id="IPR008571">
    <property type="entry name" value="HerA-like"/>
</dbReference>
<evidence type="ECO:0000256" key="4">
    <source>
        <dbReference type="ARBA" id="ARBA00048988"/>
    </source>
</evidence>
<evidence type="ECO:0000256" key="3">
    <source>
        <dbReference type="ARBA" id="ARBA00048954"/>
    </source>
</evidence>
<organism evidence="7">
    <name type="scientific">Sulfolobus acidocaldarius N8</name>
    <dbReference type="NCBI Taxonomy" id="1028566"/>
    <lineage>
        <taxon>Archaea</taxon>
        <taxon>Thermoproteota</taxon>
        <taxon>Thermoprotei</taxon>
        <taxon>Sulfolobales</taxon>
        <taxon>Sulfolobaceae</taxon>
        <taxon>Sulfolobus</taxon>
    </lineage>
</organism>
<comment type="catalytic activity">
    <reaction evidence="2">
        <text>Couples ATP hydrolysis with the unwinding of duplex DNA by translocating in the 3'-5' direction.</text>
        <dbReference type="EC" id="5.6.2.4"/>
    </reaction>
</comment>
<dbReference type="EMBL" id="CP002817">
    <property type="protein sequence ID" value="AGE70408.1"/>
    <property type="molecule type" value="Genomic_DNA"/>
</dbReference>
<dbReference type="AlphaFoldDB" id="M1I267"/>
<dbReference type="KEGG" id="sacn:SacN8_02135"/>
<dbReference type="SUPFAM" id="SSF52540">
    <property type="entry name" value="P-loop containing nucleoside triphosphate hydrolases"/>
    <property type="match status" value="1"/>
</dbReference>
<evidence type="ECO:0000313" key="7">
    <source>
        <dbReference type="Proteomes" id="UP000011281"/>
    </source>
</evidence>
<evidence type="ECO:0000259" key="5">
    <source>
        <dbReference type="Pfam" id="PF01935"/>
    </source>
</evidence>
<dbReference type="GO" id="GO:0043138">
    <property type="term" value="F:3'-5' DNA helicase activity"/>
    <property type="evidence" value="ECO:0007669"/>
    <property type="project" value="UniProtKB-EC"/>
</dbReference>
<reference evidence="6 7" key="1">
    <citation type="journal article" date="2012" name="ISME J.">
        <title>Genomic evidence of rapid, global-scale gene flow in a Sulfolobus species.</title>
        <authorList>
            <person name="Mao D."/>
            <person name="Grogan D."/>
        </authorList>
    </citation>
    <scope>NUCLEOTIDE SEQUENCE [LARGE SCALE GENOMIC DNA]</scope>
    <source>
        <strain evidence="6 7">N8</strain>
    </source>
</reference>
<protein>
    <recommendedName>
        <fullName evidence="5">Helicase HerA central domain-containing protein</fullName>
    </recommendedName>
</protein>
<name>M1I267_9CREN</name>
<comment type="catalytic activity">
    <reaction evidence="3">
        <text>ATP + H2O = ADP + phosphate + H(+)</text>
        <dbReference type="Rhea" id="RHEA:13065"/>
        <dbReference type="ChEBI" id="CHEBI:15377"/>
        <dbReference type="ChEBI" id="CHEBI:15378"/>
        <dbReference type="ChEBI" id="CHEBI:30616"/>
        <dbReference type="ChEBI" id="CHEBI:43474"/>
        <dbReference type="ChEBI" id="CHEBI:456216"/>
        <dbReference type="EC" id="5.6.2.3"/>
    </reaction>
</comment>
<gene>
    <name evidence="6" type="ORF">SacN8_02135</name>
</gene>
<dbReference type="Pfam" id="PF01935">
    <property type="entry name" value="DUF87"/>
    <property type="match status" value="1"/>
</dbReference>
<evidence type="ECO:0000256" key="2">
    <source>
        <dbReference type="ARBA" id="ARBA00034617"/>
    </source>
</evidence>
<evidence type="ECO:0000313" key="6">
    <source>
        <dbReference type="EMBL" id="AGE70408.1"/>
    </source>
</evidence>
<dbReference type="GO" id="GO:0043139">
    <property type="term" value="F:5'-3' DNA helicase activity"/>
    <property type="evidence" value="ECO:0007669"/>
    <property type="project" value="UniProtKB-EC"/>
</dbReference>
<comment type="similarity">
    <text evidence="1">Belongs to the HerA family.</text>
</comment>
<dbReference type="HOGENOM" id="CLU_430008_0_0_2"/>
<proteinExistence type="inferred from homology"/>
<evidence type="ECO:0000256" key="1">
    <source>
        <dbReference type="ARBA" id="ARBA00007816"/>
    </source>
</evidence>
<dbReference type="Proteomes" id="UP000011281">
    <property type="component" value="Chromosome"/>
</dbReference>
<dbReference type="Gene3D" id="3.40.50.300">
    <property type="entry name" value="P-loop containing nucleotide triphosphate hydrolases"/>
    <property type="match status" value="2"/>
</dbReference>
<dbReference type="InterPro" id="IPR027417">
    <property type="entry name" value="P-loop_NTPase"/>
</dbReference>
<feature type="domain" description="Helicase HerA central" evidence="5">
    <location>
        <begin position="167"/>
        <end position="358"/>
    </location>
</feature>
<dbReference type="PANTHER" id="PTHR42957">
    <property type="entry name" value="HELICASE MJ1565-RELATED"/>
    <property type="match status" value="1"/>
</dbReference>
<dbReference type="InterPro" id="IPR002789">
    <property type="entry name" value="HerA_central"/>
</dbReference>
<sequence length="585" mass="67505">MEKEKGIIMLFKELNGRLREIKTITRPTADGRGTITFKTFMVEIPFSSDTQIDVGKLLLVETIRKGVYLILEITDYIPQHFGMINLDGTIPPELRNEIMRRIEETWNTNQAWIDVIATPVGYIMKEEDGKIEFKKGYVPPLPASKVKLFTSEALEKFIFYPEGTILGKSVNEEIDLKVNLLKAINYHIGVFAYTGSGKSNLTSLIVRRALNKYKDLKVVIIDVSMEYSILLLDELLSLNSRLVTLDRLPSNELDAGKRLLRTHVLPEELEDVRESIRKGFIKLYTEQKLRRLYIPPQGISYLSYGTLIEMIRSQIEDKYVSTSQKPLFMALLQSLDNLMRERKLTKDDIVDDTINPLLREAEEKAREAGVRDGSVIFTFLSSIKTYIQVKPSEVEEYDVESLAIEILDQDPSSPRLFVVETPNIDDARLVTHLLIENIYMRRKRAYSSLPVILFVLDEAQEFIPFETRQKDYTEQSSSSVEKLLRHGRKYHLHALISTQRLAYLNTNVLQQIHTYFVSTLPRPYDRQLISDTFGISDSLVDRTLNFDIGQWLLISFKAALKEDIPVMFKAENNVQELKENLKRYT</sequence>
<comment type="catalytic activity">
    <reaction evidence="4">
        <text>ATP + H2O = ADP + phosphate + H(+)</text>
        <dbReference type="Rhea" id="RHEA:13065"/>
        <dbReference type="ChEBI" id="CHEBI:15377"/>
        <dbReference type="ChEBI" id="CHEBI:15378"/>
        <dbReference type="ChEBI" id="CHEBI:30616"/>
        <dbReference type="ChEBI" id="CHEBI:43474"/>
        <dbReference type="ChEBI" id="CHEBI:456216"/>
        <dbReference type="EC" id="5.6.2.4"/>
    </reaction>
</comment>
<dbReference type="PATRIC" id="fig|1028566.6.peg.429"/>
<accession>M1I267</accession>
<dbReference type="PANTHER" id="PTHR42957:SF2">
    <property type="entry name" value="HELICASE HERA CENTRAL DOMAIN-CONTAINING PROTEIN"/>
    <property type="match status" value="1"/>
</dbReference>